<dbReference type="SUPFAM" id="SSF49899">
    <property type="entry name" value="Concanavalin A-like lectins/glucanases"/>
    <property type="match status" value="1"/>
</dbReference>
<evidence type="ECO:0000256" key="3">
    <source>
        <dbReference type="ARBA" id="ARBA00023295"/>
    </source>
</evidence>
<dbReference type="PROSITE" id="PS51257">
    <property type="entry name" value="PROKAR_LIPOPROTEIN"/>
    <property type="match status" value="1"/>
</dbReference>
<dbReference type="Gene3D" id="2.60.120.200">
    <property type="match status" value="1"/>
</dbReference>
<keyword evidence="2 7" id="KW-0378">Hydrolase</keyword>
<evidence type="ECO:0000256" key="2">
    <source>
        <dbReference type="ARBA" id="ARBA00022801"/>
    </source>
</evidence>
<dbReference type="PANTHER" id="PTHR10963:SF22">
    <property type="entry name" value="GLYCOSIDASE CRH2-RELATED"/>
    <property type="match status" value="1"/>
</dbReference>
<dbReference type="EMBL" id="JANBUY010000267">
    <property type="protein sequence ID" value="KAJ2860820.1"/>
    <property type="molecule type" value="Genomic_DNA"/>
</dbReference>
<evidence type="ECO:0000256" key="4">
    <source>
        <dbReference type="SAM" id="MobiDB-lite"/>
    </source>
</evidence>
<gene>
    <name evidence="7" type="primary">CRH1_2</name>
    <name evidence="7" type="ORF">GGH94_005286</name>
</gene>
<evidence type="ECO:0000313" key="8">
    <source>
        <dbReference type="Proteomes" id="UP001140074"/>
    </source>
</evidence>
<dbReference type="InterPro" id="IPR050546">
    <property type="entry name" value="Glycosyl_Hydrlase_16"/>
</dbReference>
<dbReference type="InterPro" id="IPR013320">
    <property type="entry name" value="ConA-like_dom_sf"/>
</dbReference>
<reference evidence="7" key="1">
    <citation type="submission" date="2022-07" db="EMBL/GenBank/DDBJ databases">
        <title>Phylogenomic reconstructions and comparative analyses of Kickxellomycotina fungi.</title>
        <authorList>
            <person name="Reynolds N.K."/>
            <person name="Stajich J.E."/>
            <person name="Barry K."/>
            <person name="Grigoriev I.V."/>
            <person name="Crous P."/>
            <person name="Smith M.E."/>
        </authorList>
    </citation>
    <scope>NUCLEOTIDE SEQUENCE</scope>
    <source>
        <strain evidence="7">RSA 476</strain>
    </source>
</reference>
<feature type="domain" description="GH16" evidence="6">
    <location>
        <begin position="136"/>
        <end position="364"/>
    </location>
</feature>
<evidence type="ECO:0000256" key="1">
    <source>
        <dbReference type="ARBA" id="ARBA00022729"/>
    </source>
</evidence>
<sequence>MTKPPILLVLLLAACGVVSVEGSLGTCLRQTFFGQDDWDRRFSPRVPAKAQSLRPARKYAQMFARAPADNGLVTVVPAGSGPINLSDLLGVGGPNGGVPTTTTTTSTSTTKTTAQVPTTTLATTASSSSSSTSTPQETNSAPGPGGNVSGTPSEEPNGVVYTCKNEFIDFSQANAMSKFSFVWCPQNAYQTSNSIVWRLTPECGTTMVYPWDFKYGRIEGRIRIGATSGVVTAMLLLGPAPSDEIDWEWVGKDLTQAQTTYYVQAHNVDSLPMAIPISQPGGGDLSTTFQNYAIELNRDSVKWFINGSPVRTLVKGTKEFPSAASRPRMGIWDGSQTGGWAGSVNWSLGPFTAEMQWFNFTSYC</sequence>
<dbReference type="Proteomes" id="UP001140074">
    <property type="component" value="Unassembled WGS sequence"/>
</dbReference>
<dbReference type="AlphaFoldDB" id="A0A9W8IGA0"/>
<feature type="chain" id="PRO_5040998903" evidence="5">
    <location>
        <begin position="23"/>
        <end position="364"/>
    </location>
</feature>
<dbReference type="PROSITE" id="PS51762">
    <property type="entry name" value="GH16_2"/>
    <property type="match status" value="1"/>
</dbReference>
<dbReference type="EC" id="3.2.1.73" evidence="7"/>
<evidence type="ECO:0000259" key="6">
    <source>
        <dbReference type="PROSITE" id="PS51762"/>
    </source>
</evidence>
<dbReference type="PANTHER" id="PTHR10963">
    <property type="entry name" value="GLYCOSYL HYDROLASE-RELATED"/>
    <property type="match status" value="1"/>
</dbReference>
<organism evidence="7 8">
    <name type="scientific">Coemansia aciculifera</name>
    <dbReference type="NCBI Taxonomy" id="417176"/>
    <lineage>
        <taxon>Eukaryota</taxon>
        <taxon>Fungi</taxon>
        <taxon>Fungi incertae sedis</taxon>
        <taxon>Zoopagomycota</taxon>
        <taxon>Kickxellomycotina</taxon>
        <taxon>Kickxellomycetes</taxon>
        <taxon>Kickxellales</taxon>
        <taxon>Kickxellaceae</taxon>
        <taxon>Coemansia</taxon>
    </lineage>
</organism>
<proteinExistence type="predicted"/>
<keyword evidence="8" id="KW-1185">Reference proteome</keyword>
<name>A0A9W8IGA0_9FUNG</name>
<dbReference type="Pfam" id="PF00722">
    <property type="entry name" value="Glyco_hydro_16"/>
    <property type="match status" value="1"/>
</dbReference>
<feature type="region of interest" description="Disordered" evidence="4">
    <location>
        <begin position="90"/>
        <end position="154"/>
    </location>
</feature>
<accession>A0A9W8IGA0</accession>
<feature type="compositionally biased region" description="Low complexity" evidence="4">
    <location>
        <begin position="97"/>
        <end position="134"/>
    </location>
</feature>
<comment type="caution">
    <text evidence="7">The sequence shown here is derived from an EMBL/GenBank/DDBJ whole genome shotgun (WGS) entry which is preliminary data.</text>
</comment>
<feature type="signal peptide" evidence="5">
    <location>
        <begin position="1"/>
        <end position="22"/>
    </location>
</feature>
<dbReference type="GO" id="GO:0005975">
    <property type="term" value="P:carbohydrate metabolic process"/>
    <property type="evidence" value="ECO:0007669"/>
    <property type="project" value="InterPro"/>
</dbReference>
<dbReference type="InterPro" id="IPR000757">
    <property type="entry name" value="Beta-glucanase-like"/>
</dbReference>
<protein>
    <submittedName>
        <fullName evidence="7">Transglycosylase</fullName>
        <ecNumber evidence="7">3.2.1.73</ecNumber>
    </submittedName>
</protein>
<dbReference type="GO" id="GO:0042972">
    <property type="term" value="F:licheninase activity"/>
    <property type="evidence" value="ECO:0007669"/>
    <property type="project" value="UniProtKB-EC"/>
</dbReference>
<evidence type="ECO:0000313" key="7">
    <source>
        <dbReference type="EMBL" id="KAJ2860820.1"/>
    </source>
</evidence>
<evidence type="ECO:0000256" key="5">
    <source>
        <dbReference type="SAM" id="SignalP"/>
    </source>
</evidence>
<keyword evidence="3 7" id="KW-0326">Glycosidase</keyword>
<keyword evidence="1 5" id="KW-0732">Signal</keyword>